<protein>
    <submittedName>
        <fullName evidence="1">Glycosyl hydrolase</fullName>
    </submittedName>
</protein>
<keyword evidence="1" id="KW-0378">Hydrolase</keyword>
<accession>A0ABV9KQS5</accession>
<dbReference type="Pfam" id="PF17132">
    <property type="entry name" value="Glyco_hydro_106"/>
    <property type="match status" value="1"/>
</dbReference>
<sequence length="221" mass="24725">MKRVLNILICVLACIYCSAQKIQLEKDFITPPESVQTAIYWYWMCGNISKEGVVADLKAMKKVGINRAFIGNNYFDPYEGGRTVRLMSDEWWDITHTALKTASELDIEIGIFNSPGWTQAGGPWVKPSQAMRYLTSSEMRIKGPATISTQLEKPIAEFQDVKVIAYPAPKNDLLTLNKSNSRIKISPDLVNSDRLFDGDNFNGAGMPQNVDVTVDIIANKE</sequence>
<dbReference type="RefSeq" id="WP_379993461.1">
    <property type="nucleotide sequence ID" value="NZ_JBHSGN010000007.1"/>
</dbReference>
<name>A0ABV9KQS5_9BACT</name>
<evidence type="ECO:0000313" key="2">
    <source>
        <dbReference type="Proteomes" id="UP001596023"/>
    </source>
</evidence>
<feature type="non-terminal residue" evidence="1">
    <location>
        <position position="221"/>
    </location>
</feature>
<evidence type="ECO:0000313" key="1">
    <source>
        <dbReference type="EMBL" id="MFC4672281.1"/>
    </source>
</evidence>
<comment type="caution">
    <text evidence="1">The sequence shown here is derived from an EMBL/GenBank/DDBJ whole genome shotgun (WGS) entry which is preliminary data.</text>
</comment>
<keyword evidence="2" id="KW-1185">Reference proteome</keyword>
<proteinExistence type="predicted"/>
<organism evidence="1 2">
    <name type="scientific">Dysgonomonas termitidis</name>
    <dbReference type="NCBI Taxonomy" id="1516126"/>
    <lineage>
        <taxon>Bacteria</taxon>
        <taxon>Pseudomonadati</taxon>
        <taxon>Bacteroidota</taxon>
        <taxon>Bacteroidia</taxon>
        <taxon>Bacteroidales</taxon>
        <taxon>Dysgonomonadaceae</taxon>
        <taxon>Dysgonomonas</taxon>
    </lineage>
</organism>
<dbReference type="EMBL" id="JBHSGN010000007">
    <property type="protein sequence ID" value="MFC4672281.1"/>
    <property type="molecule type" value="Genomic_DNA"/>
</dbReference>
<dbReference type="GO" id="GO:0016787">
    <property type="term" value="F:hydrolase activity"/>
    <property type="evidence" value="ECO:0007669"/>
    <property type="project" value="UniProtKB-KW"/>
</dbReference>
<reference evidence="2" key="1">
    <citation type="journal article" date="2019" name="Int. J. Syst. Evol. Microbiol.">
        <title>The Global Catalogue of Microorganisms (GCM) 10K type strain sequencing project: providing services to taxonomists for standard genome sequencing and annotation.</title>
        <authorList>
            <consortium name="The Broad Institute Genomics Platform"/>
            <consortium name="The Broad Institute Genome Sequencing Center for Infectious Disease"/>
            <person name="Wu L."/>
            <person name="Ma J."/>
        </authorList>
    </citation>
    <scope>NUCLEOTIDE SEQUENCE [LARGE SCALE GENOMIC DNA]</scope>
    <source>
        <strain evidence="2">CCUG 66188</strain>
    </source>
</reference>
<dbReference type="Proteomes" id="UP001596023">
    <property type="component" value="Unassembled WGS sequence"/>
</dbReference>
<gene>
    <name evidence="1" type="ORF">ACFO6W_01090</name>
</gene>